<evidence type="ECO:0000313" key="3">
    <source>
        <dbReference type="Proteomes" id="UP000887116"/>
    </source>
</evidence>
<dbReference type="AlphaFoldDB" id="A0A8X6LU98"/>
<organism evidence="2 3">
    <name type="scientific">Trichonephila clavata</name>
    <name type="common">Joro spider</name>
    <name type="synonym">Nephila clavata</name>
    <dbReference type="NCBI Taxonomy" id="2740835"/>
    <lineage>
        <taxon>Eukaryota</taxon>
        <taxon>Metazoa</taxon>
        <taxon>Ecdysozoa</taxon>
        <taxon>Arthropoda</taxon>
        <taxon>Chelicerata</taxon>
        <taxon>Arachnida</taxon>
        <taxon>Araneae</taxon>
        <taxon>Araneomorphae</taxon>
        <taxon>Entelegynae</taxon>
        <taxon>Araneoidea</taxon>
        <taxon>Nephilidae</taxon>
        <taxon>Trichonephila</taxon>
    </lineage>
</organism>
<keyword evidence="3" id="KW-1185">Reference proteome</keyword>
<keyword evidence="1" id="KW-0472">Membrane</keyword>
<protein>
    <submittedName>
        <fullName evidence="2">Uncharacterized protein</fullName>
    </submittedName>
</protein>
<keyword evidence="1" id="KW-0812">Transmembrane</keyword>
<dbReference type="Proteomes" id="UP000887116">
    <property type="component" value="Unassembled WGS sequence"/>
</dbReference>
<comment type="caution">
    <text evidence="2">The sequence shown here is derived from an EMBL/GenBank/DDBJ whole genome shotgun (WGS) entry which is preliminary data.</text>
</comment>
<reference evidence="2" key="1">
    <citation type="submission" date="2020-07" db="EMBL/GenBank/DDBJ databases">
        <title>Multicomponent nature underlies the extraordinary mechanical properties of spider dragline silk.</title>
        <authorList>
            <person name="Kono N."/>
            <person name="Nakamura H."/>
            <person name="Mori M."/>
            <person name="Yoshida Y."/>
            <person name="Ohtoshi R."/>
            <person name="Malay A.D."/>
            <person name="Moran D.A.P."/>
            <person name="Tomita M."/>
            <person name="Numata K."/>
            <person name="Arakawa K."/>
        </authorList>
    </citation>
    <scope>NUCLEOTIDE SEQUENCE</scope>
</reference>
<proteinExistence type="predicted"/>
<evidence type="ECO:0000256" key="1">
    <source>
        <dbReference type="SAM" id="Phobius"/>
    </source>
</evidence>
<keyword evidence="1" id="KW-1133">Transmembrane helix</keyword>
<gene>
    <name evidence="2" type="primary">AVEN_10101_1</name>
    <name evidence="2" type="ORF">TNCT_579211</name>
</gene>
<accession>A0A8X6LU98</accession>
<feature type="transmembrane region" description="Helical" evidence="1">
    <location>
        <begin position="51"/>
        <end position="70"/>
    </location>
</feature>
<sequence length="143" mass="16763">MDGKFKGKEPEELFQEIFDKCKKLGIHPNEVSQLPSVKKLRSKQNCFFKRIFFWFLTAFVLLCAFLLSFGSEPIAVVLAKFWYHFRDYDIENELCVLNMPPEVQNIFMPPVDCSICRNLSEVERVTNISPYELKEGLLTQPFQ</sequence>
<dbReference type="EMBL" id="BMAO01008412">
    <property type="protein sequence ID" value="GFR23201.1"/>
    <property type="molecule type" value="Genomic_DNA"/>
</dbReference>
<name>A0A8X6LU98_TRICU</name>
<dbReference type="OrthoDB" id="10063099at2759"/>
<evidence type="ECO:0000313" key="2">
    <source>
        <dbReference type="EMBL" id="GFR23201.1"/>
    </source>
</evidence>